<name>I1BWP2_RHIO9</name>
<proteinExistence type="predicted"/>
<dbReference type="InterPro" id="IPR023780">
    <property type="entry name" value="Chromo_domain"/>
</dbReference>
<dbReference type="OrthoDB" id="2267591at2759"/>
<dbReference type="SUPFAM" id="SSF54160">
    <property type="entry name" value="Chromo domain-like"/>
    <property type="match status" value="1"/>
</dbReference>
<organism evidence="3 4">
    <name type="scientific">Rhizopus delemar (strain RA 99-880 / ATCC MYA-4621 / FGSC 9543 / NRRL 43880)</name>
    <name type="common">Mucormycosis agent</name>
    <name type="synonym">Rhizopus arrhizus var. delemar</name>
    <dbReference type="NCBI Taxonomy" id="246409"/>
    <lineage>
        <taxon>Eukaryota</taxon>
        <taxon>Fungi</taxon>
        <taxon>Fungi incertae sedis</taxon>
        <taxon>Mucoromycota</taxon>
        <taxon>Mucoromycotina</taxon>
        <taxon>Mucoromycetes</taxon>
        <taxon>Mucorales</taxon>
        <taxon>Mucorineae</taxon>
        <taxon>Rhizopodaceae</taxon>
        <taxon>Rhizopus</taxon>
    </lineage>
</organism>
<dbReference type="InParanoid" id="I1BWP2"/>
<reference evidence="3 4" key="1">
    <citation type="journal article" date="2009" name="PLoS Genet.">
        <title>Genomic analysis of the basal lineage fungus Rhizopus oryzae reveals a whole-genome duplication.</title>
        <authorList>
            <person name="Ma L.-J."/>
            <person name="Ibrahim A.S."/>
            <person name="Skory C."/>
            <person name="Grabherr M.G."/>
            <person name="Burger G."/>
            <person name="Butler M."/>
            <person name="Elias M."/>
            <person name="Idnurm A."/>
            <person name="Lang B.F."/>
            <person name="Sone T."/>
            <person name="Abe A."/>
            <person name="Calvo S.E."/>
            <person name="Corrochano L.M."/>
            <person name="Engels R."/>
            <person name="Fu J."/>
            <person name="Hansberg W."/>
            <person name="Kim J.-M."/>
            <person name="Kodira C.D."/>
            <person name="Koehrsen M.J."/>
            <person name="Liu B."/>
            <person name="Miranda-Saavedra D."/>
            <person name="O'Leary S."/>
            <person name="Ortiz-Castellanos L."/>
            <person name="Poulter R."/>
            <person name="Rodriguez-Romero J."/>
            <person name="Ruiz-Herrera J."/>
            <person name="Shen Y.-Q."/>
            <person name="Zeng Q."/>
            <person name="Galagan J."/>
            <person name="Birren B.W."/>
            <person name="Cuomo C.A."/>
            <person name="Wickes B.L."/>
        </authorList>
    </citation>
    <scope>NUCLEOTIDE SEQUENCE [LARGE SCALE GENOMIC DNA]</scope>
    <source>
        <strain evidence="4">RA 99-880 / ATCC MYA-4621 / FGSC 9543 / NRRL 43880</strain>
    </source>
</reference>
<keyword evidence="4" id="KW-1185">Reference proteome</keyword>
<evidence type="ECO:0000259" key="2">
    <source>
        <dbReference type="PROSITE" id="PS50013"/>
    </source>
</evidence>
<dbReference type="STRING" id="246409.I1BWP2"/>
<dbReference type="PROSITE" id="PS50013">
    <property type="entry name" value="CHROMO_2"/>
    <property type="match status" value="1"/>
</dbReference>
<feature type="domain" description="Chromo" evidence="2">
    <location>
        <begin position="152"/>
        <end position="198"/>
    </location>
</feature>
<dbReference type="AlphaFoldDB" id="I1BWP2"/>
<dbReference type="CDD" id="cd18978">
    <property type="entry name" value="CD_DDE_transposase_like"/>
    <property type="match status" value="1"/>
</dbReference>
<dbReference type="SMART" id="SM00298">
    <property type="entry name" value="CHROMO"/>
    <property type="match status" value="1"/>
</dbReference>
<dbReference type="RefSeq" id="XP_067516018.1">
    <property type="nucleotide sequence ID" value="XM_067659917.1"/>
</dbReference>
<feature type="region of interest" description="Disordered" evidence="1">
    <location>
        <begin position="121"/>
        <end position="143"/>
    </location>
</feature>
<accession>I1BWP2</accession>
<protein>
    <recommendedName>
        <fullName evidence="2">Chromo domain-containing protein</fullName>
    </recommendedName>
</protein>
<dbReference type="Proteomes" id="UP000009138">
    <property type="component" value="Unassembled WGS sequence"/>
</dbReference>
<sequence length="207" mass="24265">MDNKDTIAIDGGYTLFVEQFIDKSSEKGYEFSHDNFVYPIRKNPGESLSISEDHFNKTFGSFRIACLLKNIQKFTELFNVPVLPHHKLWESENFEFPVEKRLLDIVVNEYSDIEDNIENNNSSSCDDLPKTNEKSKKRKVKNKGKQKAYKSYEIEAIVNHKLENNIYQFLVKWKDYPESDNSWLAIDSFNEKSMLKEYIDNNNIGIL</sequence>
<evidence type="ECO:0000256" key="1">
    <source>
        <dbReference type="SAM" id="MobiDB-lite"/>
    </source>
</evidence>
<dbReference type="Pfam" id="PF00385">
    <property type="entry name" value="Chromo"/>
    <property type="match status" value="1"/>
</dbReference>
<gene>
    <name evidence="3" type="ORF">RO3G_05327</name>
</gene>
<evidence type="ECO:0000313" key="3">
    <source>
        <dbReference type="EMBL" id="EIE80622.1"/>
    </source>
</evidence>
<dbReference type="GeneID" id="93612298"/>
<evidence type="ECO:0000313" key="4">
    <source>
        <dbReference type="Proteomes" id="UP000009138"/>
    </source>
</evidence>
<dbReference type="EMBL" id="CH476734">
    <property type="protein sequence ID" value="EIE80622.1"/>
    <property type="molecule type" value="Genomic_DNA"/>
</dbReference>
<dbReference type="Gene3D" id="2.40.50.40">
    <property type="match status" value="1"/>
</dbReference>
<dbReference type="InterPro" id="IPR016197">
    <property type="entry name" value="Chromo-like_dom_sf"/>
</dbReference>
<dbReference type="VEuPathDB" id="FungiDB:RO3G_05327"/>
<dbReference type="InterPro" id="IPR000953">
    <property type="entry name" value="Chromo/chromo_shadow_dom"/>
</dbReference>